<dbReference type="Proteomes" id="UP000236178">
    <property type="component" value="Unassembled WGS sequence"/>
</dbReference>
<sequence>MITRPKAAPAQSRSTDLGCSSAPIARITSDTHDRTAPRSDRGLRSVVGVELAIGKALATAAARATGGGAAKLAGIPGAAFTARWRNRKTRAALTRQTEASIGLDLPPETAHSLAEYLNSPDFESIALSLVTQVWASAGAKKQEQNFTATREKLEESIRLNVEADPELIDDIARAAWQALVEKSFENASKIAATQGESPLTRAALLKVSACHVASDAKSAKAFGNIDDLANFHNFESQMRDQVKNLHATMKLPHAGTTKKVPYSKLFVEPRLEFPVGQEQEKLLANVHLQDMLSTSHRTVILGDPGGGKSTLSLKLAYEIARTTAHATGAQVPLLFILRDHIEGFKANNLTLVEHLEGVCKKPYNVEPPQGAIEYVLQNGRAFVIFDGLDELTDTSLRRRVVEFVESFVYMYPDVPVLVTSRRVGYDEAPLDDSLFRTVNLAELQREQVRDYANKWFLLDETVEKGRRSELAKSFLQDSEFVADLRKNPLMLSLMCGIYASENYIPANRPDVYKKCAELLFEKWDKQRGIGIPLPFDAHVKHALNALALWMYSTPKAQHGLKREDLIQFVSKFLLEKRFDDEAEAENAATKFVDFCTGRAWVLTDVGSDINQGIYGFTHRTFLEYFAANQIVRQNSSARALFDLLAPKISAAEWDVVAQLSLQTLGNNVDDGADDFLQLAVDEVREGDSSSAARNIISFCGRSLSFAVPKPGIIRDICDKAVRISGTQRNSPSPRDVLALRDFAPLESVMRCSVENLPSVAKAIRESVLKLVEEEPDNARALCQCLFLWNIPGQAMGHSATLPAANAEVWQKLNRELFSQVRDNLSLHSEESYWASQLRVILGEISITETLRRFGVESLYGVDSNLTQPFVRPLVLSVPSLRSPYQSVSRSYEDPVILKRAAEEAGDYLLQLPTPWFSASAVLKDLAFAILRSAHVSCAQLEGKELEAVLLMLCPIGELIADEDTYGHGRTYGDIPTVISKWARARRDPDFTPGALATLRSLNLNSEVSEFIARWIRGDVTLVGADKN</sequence>
<dbReference type="Gene3D" id="3.40.50.300">
    <property type="entry name" value="P-loop containing nucleotide triphosphate hydrolases"/>
    <property type="match status" value="1"/>
</dbReference>
<proteinExistence type="predicted"/>
<organism evidence="3 4">
    <name type="scientific">Streptomyces populi</name>
    <dbReference type="NCBI Taxonomy" id="2058924"/>
    <lineage>
        <taxon>Bacteria</taxon>
        <taxon>Bacillati</taxon>
        <taxon>Actinomycetota</taxon>
        <taxon>Actinomycetes</taxon>
        <taxon>Kitasatosporales</taxon>
        <taxon>Streptomycetaceae</taxon>
        <taxon>Streptomyces</taxon>
    </lineage>
</organism>
<feature type="compositionally biased region" description="Basic and acidic residues" evidence="1">
    <location>
        <begin position="29"/>
        <end position="41"/>
    </location>
</feature>
<dbReference type="PANTHER" id="PTHR46844:SF1">
    <property type="entry name" value="SLR5058 PROTEIN"/>
    <property type="match status" value="1"/>
</dbReference>
<protein>
    <recommendedName>
        <fullName evidence="2">NACHT domain-containing protein</fullName>
    </recommendedName>
</protein>
<dbReference type="InterPro" id="IPR007111">
    <property type="entry name" value="NACHT_NTPase"/>
</dbReference>
<evidence type="ECO:0000259" key="2">
    <source>
        <dbReference type="PROSITE" id="PS50837"/>
    </source>
</evidence>
<dbReference type="PANTHER" id="PTHR46844">
    <property type="entry name" value="SLR5058 PROTEIN"/>
    <property type="match status" value="1"/>
</dbReference>
<dbReference type="AlphaFoldDB" id="A0A2I0SJW4"/>
<evidence type="ECO:0000313" key="4">
    <source>
        <dbReference type="Proteomes" id="UP000236178"/>
    </source>
</evidence>
<comment type="caution">
    <text evidence="3">The sequence shown here is derived from an EMBL/GenBank/DDBJ whole genome shotgun (WGS) entry which is preliminary data.</text>
</comment>
<feature type="region of interest" description="Disordered" evidence="1">
    <location>
        <begin position="1"/>
        <end position="41"/>
    </location>
</feature>
<dbReference type="OrthoDB" id="135105at2"/>
<feature type="domain" description="NACHT" evidence="2">
    <location>
        <begin position="296"/>
        <end position="421"/>
    </location>
</feature>
<dbReference type="Pfam" id="PF05729">
    <property type="entry name" value="NACHT"/>
    <property type="match status" value="1"/>
</dbReference>
<evidence type="ECO:0000313" key="3">
    <source>
        <dbReference type="EMBL" id="PKT70215.1"/>
    </source>
</evidence>
<evidence type="ECO:0000256" key="1">
    <source>
        <dbReference type="SAM" id="MobiDB-lite"/>
    </source>
</evidence>
<gene>
    <name evidence="3" type="ORF">CW362_25770</name>
</gene>
<reference evidence="3 4" key="1">
    <citation type="submission" date="2017-12" db="EMBL/GenBank/DDBJ databases">
        <title>Streptomyces populusis sp. nov., a novel endophytic actinobacterium isolated from stems of Populus adenopoda Maxim.</title>
        <authorList>
            <person name="Wang Z."/>
        </authorList>
    </citation>
    <scope>NUCLEOTIDE SEQUENCE [LARGE SCALE GENOMIC DNA]</scope>
    <source>
        <strain evidence="3 4">A249</strain>
    </source>
</reference>
<keyword evidence="4" id="KW-1185">Reference proteome</keyword>
<name>A0A2I0SJW4_9ACTN</name>
<dbReference type="SUPFAM" id="SSF52540">
    <property type="entry name" value="P-loop containing nucleoside triphosphate hydrolases"/>
    <property type="match status" value="1"/>
</dbReference>
<dbReference type="InterPro" id="IPR027417">
    <property type="entry name" value="P-loop_NTPase"/>
</dbReference>
<dbReference type="PROSITE" id="PS50837">
    <property type="entry name" value="NACHT"/>
    <property type="match status" value="1"/>
</dbReference>
<dbReference type="EMBL" id="PJOS01000056">
    <property type="protein sequence ID" value="PKT70215.1"/>
    <property type="molecule type" value="Genomic_DNA"/>
</dbReference>
<accession>A0A2I0SJW4</accession>